<evidence type="ECO:0000313" key="2">
    <source>
        <dbReference type="EMBL" id="KER32417.1"/>
    </source>
</evidence>
<dbReference type="Proteomes" id="UP000054324">
    <property type="component" value="Unassembled WGS sequence"/>
</dbReference>
<gene>
    <name evidence="2" type="ORF">T265_01473</name>
</gene>
<dbReference type="CTD" id="20315661"/>
<evidence type="ECO:0000256" key="1">
    <source>
        <dbReference type="SAM" id="MobiDB-lite"/>
    </source>
</evidence>
<dbReference type="EMBL" id="KL596634">
    <property type="protein sequence ID" value="KER32417.1"/>
    <property type="molecule type" value="Genomic_DNA"/>
</dbReference>
<accession>A0A075A2D2</accession>
<organism evidence="2 3">
    <name type="scientific">Opisthorchis viverrini</name>
    <name type="common">Southeast Asian liver fluke</name>
    <dbReference type="NCBI Taxonomy" id="6198"/>
    <lineage>
        <taxon>Eukaryota</taxon>
        <taxon>Metazoa</taxon>
        <taxon>Spiralia</taxon>
        <taxon>Lophotrochozoa</taxon>
        <taxon>Platyhelminthes</taxon>
        <taxon>Trematoda</taxon>
        <taxon>Digenea</taxon>
        <taxon>Opisthorchiida</taxon>
        <taxon>Opisthorchiata</taxon>
        <taxon>Opisthorchiidae</taxon>
        <taxon>Opisthorchis</taxon>
    </lineage>
</organism>
<feature type="region of interest" description="Disordered" evidence="1">
    <location>
        <begin position="85"/>
        <end position="107"/>
    </location>
</feature>
<proteinExistence type="predicted"/>
<dbReference type="OrthoDB" id="2382881at2759"/>
<name>A0A075A2D2_OPIVI</name>
<protein>
    <submittedName>
        <fullName evidence="2">Uncharacterized protein</fullName>
    </submittedName>
</protein>
<evidence type="ECO:0000313" key="3">
    <source>
        <dbReference type="Proteomes" id="UP000054324"/>
    </source>
</evidence>
<keyword evidence="3" id="KW-1185">Reference proteome</keyword>
<dbReference type="KEGG" id="ovi:T265_01473"/>
<dbReference type="AlphaFoldDB" id="A0A075A2D2"/>
<reference evidence="2 3" key="1">
    <citation type="submission" date="2013-11" db="EMBL/GenBank/DDBJ databases">
        <title>Opisthorchis viverrini - life in the bile duct.</title>
        <authorList>
            <person name="Young N.D."/>
            <person name="Nagarajan N."/>
            <person name="Lin S.J."/>
            <person name="Korhonen P.K."/>
            <person name="Jex A.R."/>
            <person name="Hall R.S."/>
            <person name="Safavi-Hemami H."/>
            <person name="Kaewkong W."/>
            <person name="Bertrand D."/>
            <person name="Gao S."/>
            <person name="Seet Q."/>
            <person name="Wongkham S."/>
            <person name="Teh B.T."/>
            <person name="Wongkham C."/>
            <person name="Intapan P.M."/>
            <person name="Maleewong W."/>
            <person name="Yang X."/>
            <person name="Hu M."/>
            <person name="Wang Z."/>
            <person name="Hofmann A."/>
            <person name="Sternberg P.W."/>
            <person name="Tan P."/>
            <person name="Wang J."/>
            <person name="Gasser R.B."/>
        </authorList>
    </citation>
    <scope>NUCLEOTIDE SEQUENCE [LARGE SCALE GENOMIC DNA]</scope>
</reference>
<dbReference type="GeneID" id="20315661"/>
<dbReference type="RefSeq" id="XP_009163778.1">
    <property type="nucleotide sequence ID" value="XM_009165514.1"/>
</dbReference>
<sequence>MSVFLENNPKSKVEHKVAENSSTITGYLYIYIYCTVVKCINFPPKLPEPPVCVTTKRYRIQRPELVKERRKKAFSCSTLPVPSCHATRRKHEDWDTARLPKPRQGKS</sequence>